<organism evidence="3 4">
    <name type="scientific">Methylorubrum aminovorans</name>
    <dbReference type="NCBI Taxonomy" id="269069"/>
    <lineage>
        <taxon>Bacteria</taxon>
        <taxon>Pseudomonadati</taxon>
        <taxon>Pseudomonadota</taxon>
        <taxon>Alphaproteobacteria</taxon>
        <taxon>Hyphomicrobiales</taxon>
        <taxon>Methylobacteriaceae</taxon>
        <taxon>Methylorubrum</taxon>
    </lineage>
</organism>
<dbReference type="InterPro" id="IPR036866">
    <property type="entry name" value="RibonucZ/Hydroxyglut_hydro"/>
</dbReference>
<evidence type="ECO:0000259" key="2">
    <source>
        <dbReference type="SMART" id="SM00849"/>
    </source>
</evidence>
<dbReference type="EMBL" id="BPRC01000017">
    <property type="protein sequence ID" value="GJE66787.1"/>
    <property type="molecule type" value="Genomic_DNA"/>
</dbReference>
<dbReference type="Pfam" id="PF00753">
    <property type="entry name" value="Lactamase_B"/>
    <property type="match status" value="1"/>
</dbReference>
<sequence length="315" mass="34285">MTPPTLADAALDRARTHITASLSGQAPRPIVHGFFDEPTHTATFVVHDPESREAAVIDSVLGFDPAAGTLFYAAADRVIDYVRSENLTVAWILETHVHADHLSAAPYLQGKLGGRLAIGSGIVEVQKTFGKLFNAGTEFARAGTEFDCLFEDGNRFTLGGIEAVVLHVPGHTPADLAYVIGDAAFVGDTLFMPDYGTARADFPGGDARLLFRSIRRLLSLPDPTRLFLCHDYKAPGRDSFAYETTVAAQRRGNVHVRDGTAEDQFVAMREARDRTLTAPRLIMPSIQVNIRGGRLPEPEENGTRYLKIPLTTGRS</sequence>
<dbReference type="PANTHER" id="PTHR43084:SF1">
    <property type="entry name" value="PERSULFIDE DIOXYGENASE ETHE1, MITOCHONDRIAL"/>
    <property type="match status" value="1"/>
</dbReference>
<keyword evidence="1" id="KW-0479">Metal-binding</keyword>
<reference evidence="3" key="2">
    <citation type="submission" date="2021-08" db="EMBL/GenBank/DDBJ databases">
        <authorList>
            <person name="Tani A."/>
            <person name="Ola A."/>
            <person name="Ogura Y."/>
            <person name="Katsura K."/>
            <person name="Hayashi T."/>
        </authorList>
    </citation>
    <scope>NUCLEOTIDE SEQUENCE</scope>
    <source>
        <strain evidence="3">NBRC 15686</strain>
    </source>
</reference>
<dbReference type="InterPro" id="IPR051682">
    <property type="entry name" value="Mito_Persulfide_Diox"/>
</dbReference>
<dbReference type="PANTHER" id="PTHR43084">
    <property type="entry name" value="PERSULFIDE DIOXYGENASE ETHE1"/>
    <property type="match status" value="1"/>
</dbReference>
<evidence type="ECO:0000313" key="3">
    <source>
        <dbReference type="EMBL" id="GJE66787.1"/>
    </source>
</evidence>
<dbReference type="InterPro" id="IPR001279">
    <property type="entry name" value="Metallo-B-lactamas"/>
</dbReference>
<proteinExistence type="predicted"/>
<dbReference type="SMART" id="SM00849">
    <property type="entry name" value="Lactamase_B"/>
    <property type="match status" value="1"/>
</dbReference>
<comment type="caution">
    <text evidence="3">The sequence shown here is derived from an EMBL/GenBank/DDBJ whole genome shotgun (WGS) entry which is preliminary data.</text>
</comment>
<dbReference type="InterPro" id="IPR044528">
    <property type="entry name" value="POD-like_MBL-fold"/>
</dbReference>
<dbReference type="RefSeq" id="WP_238226690.1">
    <property type="nucleotide sequence ID" value="NZ_BAAADH010000016.1"/>
</dbReference>
<keyword evidence="4" id="KW-1185">Reference proteome</keyword>
<accession>A0ABQ4UJT6</accession>
<dbReference type="Gene3D" id="3.60.15.10">
    <property type="entry name" value="Ribonuclease Z/Hydroxyacylglutathione hydrolase-like"/>
    <property type="match status" value="1"/>
</dbReference>
<name>A0ABQ4UJT6_9HYPH</name>
<evidence type="ECO:0000313" key="4">
    <source>
        <dbReference type="Proteomes" id="UP001055039"/>
    </source>
</evidence>
<dbReference type="Proteomes" id="UP001055039">
    <property type="component" value="Unassembled WGS sequence"/>
</dbReference>
<feature type="domain" description="Metallo-beta-lactamase" evidence="2">
    <location>
        <begin position="40"/>
        <end position="230"/>
    </location>
</feature>
<protein>
    <submittedName>
        <fullName evidence="3">Metallo-hydrolase</fullName>
    </submittedName>
</protein>
<evidence type="ECO:0000256" key="1">
    <source>
        <dbReference type="ARBA" id="ARBA00022723"/>
    </source>
</evidence>
<dbReference type="SUPFAM" id="SSF56281">
    <property type="entry name" value="Metallo-hydrolase/oxidoreductase"/>
    <property type="match status" value="1"/>
</dbReference>
<dbReference type="CDD" id="cd07724">
    <property type="entry name" value="POD-like_MBL-fold"/>
    <property type="match status" value="1"/>
</dbReference>
<reference evidence="3" key="1">
    <citation type="journal article" date="2021" name="Front. Microbiol.">
        <title>Comprehensive Comparative Genomics and Phenotyping of Methylobacterium Species.</title>
        <authorList>
            <person name="Alessa O."/>
            <person name="Ogura Y."/>
            <person name="Fujitani Y."/>
            <person name="Takami H."/>
            <person name="Hayashi T."/>
            <person name="Sahin N."/>
            <person name="Tani A."/>
        </authorList>
    </citation>
    <scope>NUCLEOTIDE SEQUENCE</scope>
    <source>
        <strain evidence="3">NBRC 15686</strain>
    </source>
</reference>
<gene>
    <name evidence="3" type="ORF">LNAOJCKE_4009</name>
</gene>